<dbReference type="Pfam" id="PF13487">
    <property type="entry name" value="HD_5"/>
    <property type="match status" value="1"/>
</dbReference>
<dbReference type="PROSITE" id="PS51831">
    <property type="entry name" value="HD"/>
    <property type="match status" value="1"/>
</dbReference>
<dbReference type="SMART" id="SM00471">
    <property type="entry name" value="HDc"/>
    <property type="match status" value="1"/>
</dbReference>
<accession>A0ABU5DHP3</accession>
<dbReference type="Gene3D" id="1.10.3210.10">
    <property type="entry name" value="Hypothetical protein af1432"/>
    <property type="match status" value="1"/>
</dbReference>
<evidence type="ECO:0000259" key="4">
    <source>
        <dbReference type="PROSITE" id="PS51832"/>
    </source>
</evidence>
<evidence type="ECO:0000256" key="1">
    <source>
        <dbReference type="SAM" id="Coils"/>
    </source>
</evidence>
<feature type="domain" description="HD" evidence="3">
    <location>
        <begin position="179"/>
        <end position="302"/>
    </location>
</feature>
<dbReference type="PANTHER" id="PTHR43155:SF2">
    <property type="entry name" value="CYCLIC DI-GMP PHOSPHODIESTERASE PA4108"/>
    <property type="match status" value="1"/>
</dbReference>
<evidence type="ECO:0000313" key="5">
    <source>
        <dbReference type="EMBL" id="MDY0745674.1"/>
    </source>
</evidence>
<dbReference type="Proteomes" id="UP001285263">
    <property type="component" value="Unassembled WGS sequence"/>
</dbReference>
<dbReference type="CDD" id="cd00077">
    <property type="entry name" value="HDc"/>
    <property type="match status" value="1"/>
</dbReference>
<dbReference type="RefSeq" id="WP_320423571.1">
    <property type="nucleotide sequence ID" value="NZ_JAXCLA010000004.1"/>
</dbReference>
<dbReference type="EMBL" id="JAXCLA010000004">
    <property type="protein sequence ID" value="MDY0745674.1"/>
    <property type="molecule type" value="Genomic_DNA"/>
</dbReference>
<dbReference type="SUPFAM" id="SSF109604">
    <property type="entry name" value="HD-domain/PDEase-like"/>
    <property type="match status" value="1"/>
</dbReference>
<gene>
    <name evidence="5" type="ORF">SNE35_14235</name>
</gene>
<comment type="caution">
    <text evidence="5">The sequence shown here is derived from an EMBL/GenBank/DDBJ whole genome shotgun (WGS) entry which is preliminary data.</text>
</comment>
<feature type="coiled-coil region" evidence="1">
    <location>
        <begin position="109"/>
        <end position="136"/>
    </location>
</feature>
<reference evidence="5 6" key="1">
    <citation type="submission" date="2023-11" db="EMBL/GenBank/DDBJ databases">
        <title>Paucibacter sp. nov., isolated from fresh soil in Korea.</title>
        <authorList>
            <person name="Le N.T.T."/>
        </authorList>
    </citation>
    <scope>NUCLEOTIDE SEQUENCE [LARGE SCALE GENOMIC DNA]</scope>
    <source>
        <strain evidence="5 6">R3-3</strain>
    </source>
</reference>
<feature type="compositionally biased region" description="Low complexity" evidence="2">
    <location>
        <begin position="69"/>
        <end position="107"/>
    </location>
</feature>
<dbReference type="NCBIfam" id="TIGR00277">
    <property type="entry name" value="HDIG"/>
    <property type="match status" value="1"/>
</dbReference>
<organism evidence="5 6">
    <name type="scientific">Roseateles agri</name>
    <dbReference type="NCBI Taxonomy" id="3098619"/>
    <lineage>
        <taxon>Bacteria</taxon>
        <taxon>Pseudomonadati</taxon>
        <taxon>Pseudomonadota</taxon>
        <taxon>Betaproteobacteria</taxon>
        <taxon>Burkholderiales</taxon>
        <taxon>Sphaerotilaceae</taxon>
        <taxon>Roseateles</taxon>
    </lineage>
</organism>
<sequence length="424" mass="45516">MRDLSIGMIVADLRAPWWKHEFMRSRVDIVDEQVLAKLQRLGPDHVVLVLPTAKAVGAGTASEPSISQPSNTSAAASTEASSPSNAGGNSPNAAARPRRTTASGGAAKLASLESELDRAKRIVSRARRAIEDAMRAGRTGDIKNLGEIREVAEEMVESTTRNPGALQSLVLLKSADDYTFTHCVAVGAFMISLGRTLGLDSLALKHAGTAGLLHDVGKAGIEDAVLNKPGKLTDDEYASIKLHPQVGEQLLRDAGYEDDASLDVVRHHHERMDGRGYPDGLQSSQISQLARMGAVTDVYDAVTSQRVYHRAISPTAALQMLMKSSKEGHFDSAVVNAFVQTIGLYPNGSLVKLQSGKLAVVKEQAATGNLTAPVVRVFFSLSSNLPIVPYDLRLDQSQDRIVEFAEPSRFGLPREHLTEILGLS</sequence>
<name>A0ABU5DHP3_9BURK</name>
<dbReference type="InterPro" id="IPR037522">
    <property type="entry name" value="HD_GYP_dom"/>
</dbReference>
<dbReference type="InterPro" id="IPR021812">
    <property type="entry name" value="DUF3391"/>
</dbReference>
<keyword evidence="6" id="KW-1185">Reference proteome</keyword>
<keyword evidence="1" id="KW-0175">Coiled coil</keyword>
<feature type="region of interest" description="Disordered" evidence="2">
    <location>
        <begin position="59"/>
        <end position="108"/>
    </location>
</feature>
<feature type="domain" description="HD-GYP" evidence="4">
    <location>
        <begin position="157"/>
        <end position="354"/>
    </location>
</feature>
<evidence type="ECO:0000259" key="3">
    <source>
        <dbReference type="PROSITE" id="PS51831"/>
    </source>
</evidence>
<protein>
    <submittedName>
        <fullName evidence="5">HD-GYP domain-containing protein</fullName>
    </submittedName>
</protein>
<dbReference type="InterPro" id="IPR006675">
    <property type="entry name" value="HDIG_dom"/>
</dbReference>
<evidence type="ECO:0000256" key="2">
    <source>
        <dbReference type="SAM" id="MobiDB-lite"/>
    </source>
</evidence>
<dbReference type="Pfam" id="PF11871">
    <property type="entry name" value="DUF3391"/>
    <property type="match status" value="1"/>
</dbReference>
<evidence type="ECO:0000313" key="6">
    <source>
        <dbReference type="Proteomes" id="UP001285263"/>
    </source>
</evidence>
<proteinExistence type="predicted"/>
<dbReference type="InterPro" id="IPR003607">
    <property type="entry name" value="HD/PDEase_dom"/>
</dbReference>
<dbReference type="PROSITE" id="PS51832">
    <property type="entry name" value="HD_GYP"/>
    <property type="match status" value="1"/>
</dbReference>
<dbReference type="InterPro" id="IPR006674">
    <property type="entry name" value="HD_domain"/>
</dbReference>
<dbReference type="PANTHER" id="PTHR43155">
    <property type="entry name" value="CYCLIC DI-GMP PHOSPHODIESTERASE PA4108-RELATED"/>
    <property type="match status" value="1"/>
</dbReference>